<dbReference type="EMBL" id="GBRH01166963">
    <property type="protein sequence ID" value="JAE30933.1"/>
    <property type="molecule type" value="Transcribed_RNA"/>
</dbReference>
<reference evidence="1" key="1">
    <citation type="submission" date="2014-09" db="EMBL/GenBank/DDBJ databases">
        <authorList>
            <person name="Magalhaes I.L.F."/>
            <person name="Oliveira U."/>
            <person name="Santos F.R."/>
            <person name="Vidigal T.H.D.A."/>
            <person name="Brescovit A.D."/>
            <person name="Santos A.J."/>
        </authorList>
    </citation>
    <scope>NUCLEOTIDE SEQUENCE</scope>
    <source>
        <tissue evidence="1">Shoot tissue taken approximately 20 cm above the soil surface</tissue>
    </source>
</reference>
<name>A0A0A9HDF3_ARUDO</name>
<evidence type="ECO:0000313" key="1">
    <source>
        <dbReference type="EMBL" id="JAE30933.1"/>
    </source>
</evidence>
<dbReference type="AlphaFoldDB" id="A0A0A9HDF3"/>
<accession>A0A0A9HDF3</accession>
<sequence length="45" mass="5095">MGVLLLPIIRGMELKTKANIIMDVLMIRRSGTWHQCIVSHTTTCL</sequence>
<proteinExistence type="predicted"/>
<organism evidence="1">
    <name type="scientific">Arundo donax</name>
    <name type="common">Giant reed</name>
    <name type="synonym">Donax arundinaceus</name>
    <dbReference type="NCBI Taxonomy" id="35708"/>
    <lineage>
        <taxon>Eukaryota</taxon>
        <taxon>Viridiplantae</taxon>
        <taxon>Streptophyta</taxon>
        <taxon>Embryophyta</taxon>
        <taxon>Tracheophyta</taxon>
        <taxon>Spermatophyta</taxon>
        <taxon>Magnoliopsida</taxon>
        <taxon>Liliopsida</taxon>
        <taxon>Poales</taxon>
        <taxon>Poaceae</taxon>
        <taxon>PACMAD clade</taxon>
        <taxon>Arundinoideae</taxon>
        <taxon>Arundineae</taxon>
        <taxon>Arundo</taxon>
    </lineage>
</organism>
<reference evidence="1" key="2">
    <citation type="journal article" date="2015" name="Data Brief">
        <title>Shoot transcriptome of the giant reed, Arundo donax.</title>
        <authorList>
            <person name="Barrero R.A."/>
            <person name="Guerrero F.D."/>
            <person name="Moolhuijzen P."/>
            <person name="Goolsby J.A."/>
            <person name="Tidwell J."/>
            <person name="Bellgard S.E."/>
            <person name="Bellgard M.I."/>
        </authorList>
    </citation>
    <scope>NUCLEOTIDE SEQUENCE</scope>
    <source>
        <tissue evidence="1">Shoot tissue taken approximately 20 cm above the soil surface</tissue>
    </source>
</reference>
<protein>
    <submittedName>
        <fullName evidence="1">Uncharacterized protein</fullName>
    </submittedName>
</protein>